<dbReference type="GO" id="GO:0005634">
    <property type="term" value="C:nucleus"/>
    <property type="evidence" value="ECO:0007669"/>
    <property type="project" value="TreeGrafter"/>
</dbReference>
<dbReference type="Pfam" id="PF00464">
    <property type="entry name" value="SHMT"/>
    <property type="match status" value="1"/>
</dbReference>
<name>A0A7S5HGG8_BEMTA</name>
<dbReference type="HAMAP" id="MF_00051">
    <property type="entry name" value="SHMT"/>
    <property type="match status" value="1"/>
</dbReference>
<comment type="function">
    <text evidence="2 11">Interconversion of serine and glycine.</text>
</comment>
<evidence type="ECO:0000256" key="4">
    <source>
        <dbReference type="ARBA" id="ARBA00006376"/>
    </source>
</evidence>
<gene>
    <name evidence="13" type="ORF">BEMITA_LOCUS12889</name>
</gene>
<dbReference type="NCBIfam" id="NF000586">
    <property type="entry name" value="PRK00011.1"/>
    <property type="match status" value="1"/>
</dbReference>
<evidence type="ECO:0000256" key="10">
    <source>
        <dbReference type="PIRSR" id="PIRSR000412-50"/>
    </source>
</evidence>
<keyword evidence="7 11" id="KW-0554">One-carbon metabolism</keyword>
<reference evidence="14" key="1">
    <citation type="submission" date="2019-11" db="EMBL/GenBank/DDBJ databases">
        <title>Identification of Saliva Proteins of the Whitefly Bemisia tabaci by Transcriptome and LC-MS/MS Analyses.</title>
        <authorList>
            <person name="Huang H.-J."/>
        </authorList>
    </citation>
    <scope>NUCLEOTIDE SEQUENCE</scope>
</reference>
<dbReference type="AlphaFoldDB" id="A0A7S5HGG8"/>
<sequence length="474" mass="52416">MLSYFMGSSEATSDVPLNKPLADSDPELFKLIQNERNRQLKGLEMIASENITSLAVQQCLGSCLTNKYSEGMPNVRYYGGNEFIDEIEILCQERCLKAFRLDPNEWGVNVQPYSGSPANMAVYTALLKPHDRIMGLDLPDGGHLTHGFMTQKKRISATAVYFESMPYKVSPTTGLIDYDRLAENAKLFKPKMIIAGISCYSRCLDYKRFREICNENGAYLFADMAHVSGLVAAGVIPSPFEFSDVVATTTHKTLRGPRAGIIFYRKTPHPSTKHEGKFDLETKINEAVFPGLQGGPHNNAIAGIATAMHQASTPEFKYYQTQVIENARHLGVCLTNLNYKIVTGGTDVHLILVDLSPKKVSGSKAELILEEIGIACNKNTVPGDKSAMNPSGIRLGTPALTTRGMQKEDMEKVANFIHEGVQLALEIQKVSGPKIVDFKKLVKEDADTRKKISELRSRVEDFAVKFPLPGNPDY</sequence>
<keyword evidence="9 10" id="KW-0663">Pyridoxal phosphate</keyword>
<dbReference type="PANTHER" id="PTHR11680:SF59">
    <property type="entry name" value="SERINE HYDROXYMETHYLTRANSFERASE, CYTOSOLIC"/>
    <property type="match status" value="1"/>
</dbReference>
<dbReference type="InterPro" id="IPR019798">
    <property type="entry name" value="Ser_HO-MeTrfase_PLP_BS"/>
</dbReference>
<dbReference type="InterPro" id="IPR015421">
    <property type="entry name" value="PyrdxlP-dep_Trfase_major"/>
</dbReference>
<dbReference type="InterPro" id="IPR039429">
    <property type="entry name" value="SHMT-like_dom"/>
</dbReference>
<dbReference type="Proteomes" id="UP001152759">
    <property type="component" value="Chromosome 8"/>
</dbReference>
<dbReference type="OrthoDB" id="10265628at2759"/>
<dbReference type="EMBL" id="OU963869">
    <property type="protein sequence ID" value="CAH0394612.1"/>
    <property type="molecule type" value="Genomic_DNA"/>
</dbReference>
<dbReference type="PANTHER" id="PTHR11680">
    <property type="entry name" value="SERINE HYDROXYMETHYLTRANSFERASE"/>
    <property type="match status" value="1"/>
</dbReference>
<evidence type="ECO:0000313" key="13">
    <source>
        <dbReference type="EMBL" id="CAH0394612.1"/>
    </source>
</evidence>
<feature type="modified residue" description="N6-(pyridoxal phosphate)lysine" evidence="10">
    <location>
        <position position="252"/>
    </location>
</feature>
<comment type="similarity">
    <text evidence="4 11">Belongs to the SHMT family.</text>
</comment>
<dbReference type="PIRSF" id="PIRSF000412">
    <property type="entry name" value="SHMT"/>
    <property type="match status" value="1"/>
</dbReference>
<proteinExistence type="evidence at transcript level"/>
<dbReference type="FunFam" id="3.40.640.10:FF:000097">
    <property type="entry name" value="Serine hydroxymethyltransferase"/>
    <property type="match status" value="1"/>
</dbReference>
<evidence type="ECO:0000313" key="15">
    <source>
        <dbReference type="Proteomes" id="UP001152759"/>
    </source>
</evidence>
<keyword evidence="15" id="KW-1185">Reference proteome</keyword>
<accession>A0A7S5HGG8</accession>
<dbReference type="InterPro" id="IPR015422">
    <property type="entry name" value="PyrdxlP-dep_Trfase_small"/>
</dbReference>
<dbReference type="InterPro" id="IPR001085">
    <property type="entry name" value="Ser_HO-MeTrfase"/>
</dbReference>
<evidence type="ECO:0000256" key="3">
    <source>
        <dbReference type="ARBA" id="ARBA00004777"/>
    </source>
</evidence>
<comment type="cofactor">
    <cofactor evidence="1 10 11">
        <name>pyridoxal 5'-phosphate</name>
        <dbReference type="ChEBI" id="CHEBI:597326"/>
    </cofactor>
</comment>
<dbReference type="GO" id="GO:0032259">
    <property type="term" value="P:methylation"/>
    <property type="evidence" value="ECO:0007669"/>
    <property type="project" value="UniProtKB-KW"/>
</dbReference>
<dbReference type="EC" id="2.1.2.1" evidence="5 11"/>
<dbReference type="GO" id="GO:0004372">
    <property type="term" value="F:glycine hydroxymethyltransferase activity"/>
    <property type="evidence" value="ECO:0007669"/>
    <property type="project" value="UniProtKB-EC"/>
</dbReference>
<evidence type="ECO:0000259" key="12">
    <source>
        <dbReference type="Pfam" id="PF00464"/>
    </source>
</evidence>
<evidence type="ECO:0000256" key="2">
    <source>
        <dbReference type="ARBA" id="ARBA00002224"/>
    </source>
</evidence>
<comment type="pathway">
    <text evidence="3 11">One-carbon metabolism; tetrahydrofolate interconversion.</text>
</comment>
<evidence type="ECO:0000313" key="14">
    <source>
        <dbReference type="EMBL" id="QHB15571.1"/>
    </source>
</evidence>
<dbReference type="InterPro" id="IPR049943">
    <property type="entry name" value="Ser_HO-MeTrfase-like"/>
</dbReference>
<dbReference type="GO" id="GO:0035999">
    <property type="term" value="P:tetrahydrofolate interconversion"/>
    <property type="evidence" value="ECO:0007669"/>
    <property type="project" value="UniProtKB-UniPathway"/>
</dbReference>
<keyword evidence="14" id="KW-0489">Methyltransferase</keyword>
<dbReference type="GO" id="GO:0005739">
    <property type="term" value="C:mitochondrion"/>
    <property type="evidence" value="ECO:0007669"/>
    <property type="project" value="TreeGrafter"/>
</dbReference>
<comment type="catalytic activity">
    <reaction evidence="11">
        <text>(6R)-5,10-methylene-5,6,7,8-tetrahydrofolate + glycine + H2O = (6S)-5,6,7,8-tetrahydrofolate + L-serine</text>
        <dbReference type="Rhea" id="RHEA:15481"/>
        <dbReference type="ChEBI" id="CHEBI:15377"/>
        <dbReference type="ChEBI" id="CHEBI:15636"/>
        <dbReference type="ChEBI" id="CHEBI:33384"/>
        <dbReference type="ChEBI" id="CHEBI:57305"/>
        <dbReference type="ChEBI" id="CHEBI:57453"/>
        <dbReference type="EC" id="2.1.2.1"/>
    </reaction>
</comment>
<reference evidence="13" key="2">
    <citation type="submission" date="2021-12" db="EMBL/GenBank/DDBJ databases">
        <authorList>
            <person name="King R."/>
        </authorList>
    </citation>
    <scope>NUCLEOTIDE SEQUENCE</scope>
</reference>
<dbReference type="PROSITE" id="PS00096">
    <property type="entry name" value="SHMT"/>
    <property type="match status" value="1"/>
</dbReference>
<dbReference type="SUPFAM" id="SSF53383">
    <property type="entry name" value="PLP-dependent transferases"/>
    <property type="match status" value="1"/>
</dbReference>
<keyword evidence="8 11" id="KW-0808">Transferase</keyword>
<dbReference type="Gene3D" id="3.40.640.10">
    <property type="entry name" value="Type I PLP-dependent aspartate aminotransferase-like (Major domain)"/>
    <property type="match status" value="1"/>
</dbReference>
<dbReference type="UniPathway" id="UPA00193"/>
<dbReference type="InterPro" id="IPR015424">
    <property type="entry name" value="PyrdxlP-dep_Trfase"/>
</dbReference>
<evidence type="ECO:0000256" key="11">
    <source>
        <dbReference type="RuleBase" id="RU000585"/>
    </source>
</evidence>
<dbReference type="CDD" id="cd00378">
    <property type="entry name" value="SHMT"/>
    <property type="match status" value="1"/>
</dbReference>
<evidence type="ECO:0000256" key="8">
    <source>
        <dbReference type="ARBA" id="ARBA00022679"/>
    </source>
</evidence>
<evidence type="ECO:0000256" key="9">
    <source>
        <dbReference type="ARBA" id="ARBA00022898"/>
    </source>
</evidence>
<dbReference type="GO" id="GO:0008168">
    <property type="term" value="F:methyltransferase activity"/>
    <property type="evidence" value="ECO:0007669"/>
    <property type="project" value="UniProtKB-KW"/>
</dbReference>
<dbReference type="EMBL" id="MN738034">
    <property type="protein sequence ID" value="QHB15571.1"/>
    <property type="molecule type" value="mRNA"/>
</dbReference>
<organism evidence="14">
    <name type="scientific">Bemisia tabaci</name>
    <name type="common">Sweetpotato whitefly</name>
    <name type="synonym">Aleurodes tabaci</name>
    <dbReference type="NCBI Taxonomy" id="7038"/>
    <lineage>
        <taxon>Eukaryota</taxon>
        <taxon>Metazoa</taxon>
        <taxon>Ecdysozoa</taxon>
        <taxon>Arthropoda</taxon>
        <taxon>Hexapoda</taxon>
        <taxon>Insecta</taxon>
        <taxon>Pterygota</taxon>
        <taxon>Neoptera</taxon>
        <taxon>Paraneoptera</taxon>
        <taxon>Hemiptera</taxon>
        <taxon>Sternorrhyncha</taxon>
        <taxon>Aleyrodoidea</taxon>
        <taxon>Aleyrodidae</taxon>
        <taxon>Aleyrodinae</taxon>
        <taxon>Bemisia</taxon>
    </lineage>
</organism>
<dbReference type="Gene3D" id="3.90.1150.10">
    <property type="entry name" value="Aspartate Aminotransferase, domain 1"/>
    <property type="match status" value="1"/>
</dbReference>
<feature type="domain" description="Serine hydroxymethyltransferase-like" evidence="12">
    <location>
        <begin position="21"/>
        <end position="417"/>
    </location>
</feature>
<evidence type="ECO:0000256" key="6">
    <source>
        <dbReference type="ARBA" id="ARBA00016846"/>
    </source>
</evidence>
<dbReference type="GO" id="GO:0030170">
    <property type="term" value="F:pyridoxal phosphate binding"/>
    <property type="evidence" value="ECO:0007669"/>
    <property type="project" value="InterPro"/>
</dbReference>
<evidence type="ECO:0000256" key="1">
    <source>
        <dbReference type="ARBA" id="ARBA00001933"/>
    </source>
</evidence>
<dbReference type="GO" id="GO:0019264">
    <property type="term" value="P:glycine biosynthetic process from serine"/>
    <property type="evidence" value="ECO:0007669"/>
    <property type="project" value="InterPro"/>
</dbReference>
<evidence type="ECO:0000256" key="5">
    <source>
        <dbReference type="ARBA" id="ARBA00012256"/>
    </source>
</evidence>
<dbReference type="KEGG" id="btab:109035477"/>
<evidence type="ECO:0000256" key="7">
    <source>
        <dbReference type="ARBA" id="ARBA00022563"/>
    </source>
</evidence>
<protein>
    <recommendedName>
        <fullName evidence="6 11">Serine hydroxymethyltransferase</fullName>
        <ecNumber evidence="5 11">2.1.2.1</ecNumber>
    </recommendedName>
</protein>